<dbReference type="Proteomes" id="UP001400166">
    <property type="component" value="Unassembled WGS sequence"/>
</dbReference>
<evidence type="ECO:0000313" key="1">
    <source>
        <dbReference type="EMBL" id="MEN5390586.1"/>
    </source>
</evidence>
<dbReference type="RefSeq" id="WP_144435264.1">
    <property type="nucleotide sequence ID" value="NZ_JBDJNV010000024.1"/>
</dbReference>
<evidence type="ECO:0000313" key="2">
    <source>
        <dbReference type="Proteomes" id="UP001400166"/>
    </source>
</evidence>
<gene>
    <name evidence="1" type="ORF">ABE587_12250</name>
</gene>
<keyword evidence="2" id="KW-1185">Reference proteome</keyword>
<comment type="caution">
    <text evidence="1">The sequence shown here is derived from an EMBL/GenBank/DDBJ whole genome shotgun (WGS) entry which is preliminary data.</text>
</comment>
<dbReference type="EMBL" id="JBDJOF010000022">
    <property type="protein sequence ID" value="MEN5390586.1"/>
    <property type="molecule type" value="Genomic_DNA"/>
</dbReference>
<sequence>MRFLRAEAARDDRATLAWINPDAAEILAEAGLTMRSDSSVDSFVMSRFARRLCPSGEDEVLVDLYGSSGTTRFGGSGRAGVVNGMQVKGIGPTELVAESADWHHSHGGMFLEEALREAIFSELAHREFPLGAVRTVAVIETGDGIVDRHGVRHRGALLVRPFVARACHLERALGFRQGNQRYQSTAHLRDIGRVLDWMKELEFGSQDCVDSFARKAGVQIAHAHVARWFHGGWYSSVMGMDGRLVDFGSSRKLSNWKRRSYETYGPCFGDELDFAQTTIGSLGAHIRHYAGRYVEVKASVQALMHSYRAQVLDELERALADGSVESEAAHSAVEFFYRSFQCSHSEDFKDRWRCLVERLRGMHGVVTPAGFNQGRSGLGNARYRRELVQEALFKVLDQSSQQGDASLTQLEVDGWIGYGGRGNAVQR</sequence>
<organism evidence="1 2">
    <name type="scientific">Stenotrophomonas hibiscicola</name>
    <dbReference type="NCBI Taxonomy" id="86189"/>
    <lineage>
        <taxon>Bacteria</taxon>
        <taxon>Pseudomonadati</taxon>
        <taxon>Pseudomonadota</taxon>
        <taxon>Gammaproteobacteria</taxon>
        <taxon>Lysobacterales</taxon>
        <taxon>Lysobacteraceae</taxon>
        <taxon>Stenotrophomonas</taxon>
        <taxon>Stenotrophomonas maltophilia group</taxon>
    </lineage>
</organism>
<accession>A0ABV0C8L2</accession>
<name>A0ABV0C8L2_9GAMM</name>
<proteinExistence type="predicted"/>
<protein>
    <submittedName>
        <fullName evidence="1">Uncharacterized protein</fullName>
    </submittedName>
</protein>
<reference evidence="1 2" key="1">
    <citation type="submission" date="2024-04" db="EMBL/GenBank/DDBJ databases">
        <title>WGS of bacteria from Torrens River.</title>
        <authorList>
            <person name="Wyrsch E.R."/>
            <person name="Drigo B."/>
        </authorList>
    </citation>
    <scope>NUCLEOTIDE SEQUENCE [LARGE SCALE GENOMIC DNA]</scope>
    <source>
        <strain evidence="1 2">TWI153</strain>
    </source>
</reference>